<dbReference type="PROSITE" id="PS50102">
    <property type="entry name" value="RRM"/>
    <property type="match status" value="1"/>
</dbReference>
<dbReference type="GO" id="GO:0003723">
    <property type="term" value="F:RNA binding"/>
    <property type="evidence" value="ECO:0007669"/>
    <property type="project" value="UniProtKB-UniRule"/>
</dbReference>
<proteinExistence type="predicted"/>
<feature type="region of interest" description="Disordered" evidence="2">
    <location>
        <begin position="687"/>
        <end position="715"/>
    </location>
</feature>
<evidence type="ECO:0000256" key="2">
    <source>
        <dbReference type="SAM" id="MobiDB-lite"/>
    </source>
</evidence>
<name>A0A4Y9ZB49_9AGAM</name>
<dbReference type="PANTHER" id="PTHR14905">
    <property type="entry name" value="NG37"/>
    <property type="match status" value="1"/>
</dbReference>
<comment type="caution">
    <text evidence="4">The sequence shown here is derived from an EMBL/GenBank/DDBJ whole genome shotgun (WGS) entry which is preliminary data.</text>
</comment>
<protein>
    <recommendedName>
        <fullName evidence="3">RRM domain-containing protein</fullName>
    </recommendedName>
</protein>
<feature type="compositionally biased region" description="Polar residues" evidence="2">
    <location>
        <begin position="1274"/>
        <end position="1304"/>
    </location>
</feature>
<dbReference type="PANTHER" id="PTHR14905:SF7">
    <property type="entry name" value="VON WILLEBRAND FACTOR A DOMAIN-CONTAINING PROTEIN 7"/>
    <property type="match status" value="1"/>
</dbReference>
<organism evidence="4 5">
    <name type="scientific">Dentipellis fragilis</name>
    <dbReference type="NCBI Taxonomy" id="205917"/>
    <lineage>
        <taxon>Eukaryota</taxon>
        <taxon>Fungi</taxon>
        <taxon>Dikarya</taxon>
        <taxon>Basidiomycota</taxon>
        <taxon>Agaricomycotina</taxon>
        <taxon>Agaricomycetes</taxon>
        <taxon>Russulales</taxon>
        <taxon>Hericiaceae</taxon>
        <taxon>Dentipellis</taxon>
    </lineage>
</organism>
<feature type="region of interest" description="Disordered" evidence="2">
    <location>
        <begin position="1154"/>
        <end position="1381"/>
    </location>
</feature>
<dbReference type="Pfam" id="PF00076">
    <property type="entry name" value="RRM_1"/>
    <property type="match status" value="1"/>
</dbReference>
<feature type="compositionally biased region" description="Pro residues" evidence="2">
    <location>
        <begin position="325"/>
        <end position="348"/>
    </location>
</feature>
<dbReference type="InterPro" id="IPR032675">
    <property type="entry name" value="LRR_dom_sf"/>
</dbReference>
<dbReference type="EMBL" id="SEOQ01000070">
    <property type="protein sequence ID" value="TFY71031.1"/>
    <property type="molecule type" value="Genomic_DNA"/>
</dbReference>
<dbReference type="CDD" id="cd00590">
    <property type="entry name" value="RRM_SF"/>
    <property type="match status" value="1"/>
</dbReference>
<dbReference type="Pfam" id="PF07217">
    <property type="entry name" value="Het-C"/>
    <property type="match status" value="1"/>
</dbReference>
<feature type="compositionally biased region" description="Basic and acidic residues" evidence="2">
    <location>
        <begin position="695"/>
        <end position="715"/>
    </location>
</feature>
<dbReference type="Pfam" id="PF12937">
    <property type="entry name" value="F-box-like"/>
    <property type="match status" value="1"/>
</dbReference>
<dbReference type="OrthoDB" id="2506204at2759"/>
<dbReference type="InterPro" id="IPR036047">
    <property type="entry name" value="F-box-like_dom_sf"/>
</dbReference>
<dbReference type="SUPFAM" id="SSF81383">
    <property type="entry name" value="F-box domain"/>
    <property type="match status" value="1"/>
</dbReference>
<evidence type="ECO:0000313" key="4">
    <source>
        <dbReference type="EMBL" id="TFY71031.1"/>
    </source>
</evidence>
<feature type="compositionally biased region" description="Low complexity" evidence="2">
    <location>
        <begin position="394"/>
        <end position="423"/>
    </location>
</feature>
<sequence length="1381" mass="147932">MKHCVLSTPDCTRVTTTNISTFLRNVIDAYSIVMMVADSSSSSSLPCYIARLPVELLSNIFLLPNEECHGERAVIKYTSQRHPIRISHVCRHWRAVALHTPALWAVLNVNPAKVHPDRLDAFLERSSLHPLTISIYHRGLRYLELLPLGELYISLLSKLEPHAPRWLALDIATQNEQIRDKVVEFLQHITAPALRRFRFWNNIFDTGDPDTEPYAEPDPPLLPFQGALTQLRDLHLDGADIRWSHCRLQTLTSLTLTGYPEITLPELLSLLASSPHLVALTIYSLTIATINHEPEQKEAEAPAPPAPAVEEPAVPVPAVESPAPSSAPAPAASPAPIAQPQPPKPAASPAPVAAPIVVPPQPAAPAAPKTWANLAAANSKKWGAAVATDSRGTSEAPAASSSSPVPQSPAHGPGARPIGARPPQGQREPHPALVAAQSVTTPQCFVKSVQENISDAALRNTLTSRFGPIKELEIVRSKACAFLEFNSLDSARRAIIASLPGPQGGEGGIRVDVGEGQQMRILVETKKERGERPVSRPRGGGPPINGGDTRVLVVILVVCLPGHGVLAFGAGNIPSYAYMEGRAFRHGDIEDILSEIAKKSGGFAIGALIGKGGSKFSGLDVKRVYFGNWLRDYSQAVDITGLKKLPLQTIINLCMALGFLAHGYATNEFEVTQERLGVYLPTEHIDNPKGYGEGEDARKYDPRLRGPVDPRELEVDPRTGMKNYIANENGSWDTSKALIRRTLERCIQHGRQHRAQGRKQDEYEAYRLLGQAMHTLEDFPAHSNFCELALVKLGHRDVFIHVGGNVRIQAPDGNYVAPLVTGTFGSSDFIHSLLGEATDHISEASVSDLNRAMTSAKSRSMSSGPNPADTLRDLLFKLPGGAGSDMSRDMEGIERIRNAPAQGGKPPDQLSPQELHSVLWQVLSFRDSVAKKIEKTIEKIPGMGPLIEKLMDSISVFVFTTLEPFLKPLLKQATTGLMSASGEVINTHDQYEVFNDPRASDPTHSFLSKDHFNLILNEPAGNLAKIIVKHSAGLVTKAWDDTSINVHSVTEDIVSCLFHPNFHNNNSGIQREMMGYMQNWVQGLGSKQHEILRRLSKNAVRNHENIRLAGEGGVPASQGSYAANAGAEAQHDIQGYLGNIPGFQQAQGLLGQFGGGQGGRRDAPGVTVPGGYEGSGHSGYAPPALGARPPVAEPPRLGQTGDYYGEGAAPPPPNRPAVPPGPPPIPQGHGHHHHQHGGHPHGNAPLGFPDAAPGEAGYPGGPSGYPGQSSYPGQTSTYPGQSSYPGQSTYPGQSSHSGQSSYPGQSAYPRGPGGGFQMPEENPGYHPSYGGPPGYGPPPVGPPGAPPPGASSYNPNAGGFPTAQPDGSGYPGQTYGGGYRY</sequence>
<feature type="compositionally biased region" description="Pro residues" evidence="2">
    <location>
        <begin position="1209"/>
        <end position="1226"/>
    </location>
</feature>
<feature type="compositionally biased region" description="Pro residues" evidence="2">
    <location>
        <begin position="1334"/>
        <end position="1349"/>
    </location>
</feature>
<dbReference type="InterPro" id="IPR001810">
    <property type="entry name" value="F-box_dom"/>
</dbReference>
<keyword evidence="1" id="KW-0694">RNA-binding</keyword>
<dbReference type="Proteomes" id="UP000298327">
    <property type="component" value="Unassembled WGS sequence"/>
</dbReference>
<dbReference type="SUPFAM" id="SSF54928">
    <property type="entry name" value="RNA-binding domain, RBD"/>
    <property type="match status" value="1"/>
</dbReference>
<dbReference type="InterPro" id="IPR010816">
    <property type="entry name" value="Het-C"/>
</dbReference>
<evidence type="ECO:0000313" key="5">
    <source>
        <dbReference type="Proteomes" id="UP000298327"/>
    </source>
</evidence>
<dbReference type="InterPro" id="IPR052577">
    <property type="entry name" value="VWA7"/>
</dbReference>
<dbReference type="InterPro" id="IPR000504">
    <property type="entry name" value="RRM_dom"/>
</dbReference>
<dbReference type="STRING" id="205917.A0A4Y9ZB49"/>
<feature type="region of interest" description="Disordered" evidence="2">
    <location>
        <begin position="385"/>
        <end position="429"/>
    </location>
</feature>
<dbReference type="InterPro" id="IPR035979">
    <property type="entry name" value="RBD_domain_sf"/>
</dbReference>
<feature type="region of interest" description="Disordered" evidence="2">
    <location>
        <begin position="316"/>
        <end position="351"/>
    </location>
</feature>
<evidence type="ECO:0000259" key="3">
    <source>
        <dbReference type="PROSITE" id="PS50102"/>
    </source>
</evidence>
<feature type="compositionally biased region" description="Low complexity" evidence="2">
    <location>
        <begin position="1241"/>
        <end position="1256"/>
    </location>
</feature>
<feature type="domain" description="RRM" evidence="3">
    <location>
        <begin position="442"/>
        <end position="526"/>
    </location>
</feature>
<accession>A0A4Y9ZB49</accession>
<gene>
    <name evidence="4" type="ORF">EVG20_g1976</name>
</gene>
<feature type="compositionally biased region" description="Basic residues" evidence="2">
    <location>
        <begin position="1229"/>
        <end position="1239"/>
    </location>
</feature>
<dbReference type="InterPro" id="IPR012677">
    <property type="entry name" value="Nucleotide-bd_a/b_plait_sf"/>
</dbReference>
<dbReference type="Gene3D" id="3.30.70.330">
    <property type="match status" value="1"/>
</dbReference>
<reference evidence="4 5" key="1">
    <citation type="submission" date="2019-02" db="EMBL/GenBank/DDBJ databases">
        <title>Genome sequencing of the rare red list fungi Dentipellis fragilis.</title>
        <authorList>
            <person name="Buettner E."/>
            <person name="Kellner H."/>
        </authorList>
    </citation>
    <scope>NUCLEOTIDE SEQUENCE [LARGE SCALE GENOMIC DNA]</scope>
    <source>
        <strain evidence="4 5">DSM 105465</strain>
    </source>
</reference>
<dbReference type="SMART" id="SM00360">
    <property type="entry name" value="RRM"/>
    <property type="match status" value="1"/>
</dbReference>
<keyword evidence="5" id="KW-1185">Reference proteome</keyword>
<evidence type="ECO:0000256" key="1">
    <source>
        <dbReference type="PROSITE-ProRule" id="PRU00176"/>
    </source>
</evidence>
<dbReference type="Gene3D" id="3.80.10.10">
    <property type="entry name" value="Ribonuclease Inhibitor"/>
    <property type="match status" value="1"/>
</dbReference>